<sequence length="297" mass="33093">MAWGTRKLNDGRELPEIGFGTWTAGSGQTVVDQVEQAIETGFNHIDTAQYYNNEYETGKGIKESSEHPWITTKWSGKDNKGIRQSLQESLEYLGVKSVDLYLIHHPRLVNGDAPASWAEFEEIKKEGLVKSIGVSNFQIEDLESIRLAGESTPAVNQILLHPYVYSQTAPLLAYHATHNIVTEAYSSLYPITHEKGGPLDKPLSKIAEKHSASEAGVLFAWARSKGAVIVTTSRQKSRLEDYLHSGDLELSDKEIKQLDEAGGKFQAWKTKQKALKAVAWGLFAVEGLALVRWWISR</sequence>
<dbReference type="PANTHER" id="PTHR43827:SF3">
    <property type="entry name" value="NADP-DEPENDENT OXIDOREDUCTASE DOMAIN-CONTAINING PROTEIN"/>
    <property type="match status" value="1"/>
</dbReference>
<dbReference type="GO" id="GO:0016652">
    <property type="term" value="F:oxidoreductase activity, acting on NAD(P)H as acceptor"/>
    <property type="evidence" value="ECO:0007669"/>
    <property type="project" value="InterPro"/>
</dbReference>
<evidence type="ECO:0000256" key="4">
    <source>
        <dbReference type="PIRSR" id="PIRSR000097-1"/>
    </source>
</evidence>
<dbReference type="Gene3D" id="3.20.20.100">
    <property type="entry name" value="NADP-dependent oxidoreductase domain"/>
    <property type="match status" value="1"/>
</dbReference>
<dbReference type="InterPro" id="IPR044494">
    <property type="entry name" value="AKR3C2/3"/>
</dbReference>
<dbReference type="PROSITE" id="PS00062">
    <property type="entry name" value="ALDOKETO_REDUCTASE_2"/>
    <property type="match status" value="1"/>
</dbReference>
<comment type="similarity">
    <text evidence="1">Belongs to the aldo/keto reductase family.</text>
</comment>
<dbReference type="InterPro" id="IPR036812">
    <property type="entry name" value="NAD(P)_OxRdtase_dom_sf"/>
</dbReference>
<evidence type="ECO:0000313" key="10">
    <source>
        <dbReference type="Proteomes" id="UP000193467"/>
    </source>
</evidence>
<dbReference type="Proteomes" id="UP000193467">
    <property type="component" value="Unassembled WGS sequence"/>
</dbReference>
<dbReference type="SUPFAM" id="SSF51430">
    <property type="entry name" value="NAD(P)-linked oxidoreductase"/>
    <property type="match status" value="1"/>
</dbReference>
<proteinExistence type="inferred from homology"/>
<reference evidence="9 10" key="1">
    <citation type="submission" date="2016-07" db="EMBL/GenBank/DDBJ databases">
        <title>Pervasive Adenine N6-methylation of Active Genes in Fungi.</title>
        <authorList>
            <consortium name="DOE Joint Genome Institute"/>
            <person name="Mondo S.J."/>
            <person name="Dannebaum R.O."/>
            <person name="Kuo R.C."/>
            <person name="Labutti K."/>
            <person name="Haridas S."/>
            <person name="Kuo A."/>
            <person name="Salamov A."/>
            <person name="Ahrendt S.R."/>
            <person name="Lipzen A."/>
            <person name="Sullivan W."/>
            <person name="Andreopoulos W.B."/>
            <person name="Clum A."/>
            <person name="Lindquist E."/>
            <person name="Daum C."/>
            <person name="Ramamoorthy G.K."/>
            <person name="Gryganskyi A."/>
            <person name="Culley D."/>
            <person name="Magnuson J.K."/>
            <person name="James T.Y."/>
            <person name="O'Malley M.A."/>
            <person name="Stajich J.E."/>
            <person name="Spatafora J.W."/>
            <person name="Visel A."/>
            <person name="Grigoriev I.V."/>
        </authorList>
    </citation>
    <scope>NUCLEOTIDE SEQUENCE [LARGE SCALE GENOMIC DNA]</scope>
    <source>
        <strain evidence="9 10">62-1032</strain>
    </source>
</reference>
<dbReference type="EMBL" id="MCGR01000038">
    <property type="protein sequence ID" value="ORY75371.1"/>
    <property type="molecule type" value="Genomic_DNA"/>
</dbReference>
<dbReference type="PRINTS" id="PR00069">
    <property type="entry name" value="ALDKETRDTASE"/>
</dbReference>
<dbReference type="STRING" id="106004.A0A1Y2EUU7"/>
<keyword evidence="10" id="KW-1185">Reference proteome</keyword>
<dbReference type="PANTHER" id="PTHR43827">
    <property type="entry name" value="2,5-DIKETO-D-GLUCONIC ACID REDUCTASE"/>
    <property type="match status" value="1"/>
</dbReference>
<dbReference type="InterPro" id="IPR020471">
    <property type="entry name" value="AKR"/>
</dbReference>
<comment type="caution">
    <text evidence="9">The sequence shown here is derived from an EMBL/GenBank/DDBJ whole genome shotgun (WGS) entry which is preliminary data.</text>
</comment>
<evidence type="ECO:0000256" key="5">
    <source>
        <dbReference type="PIRSR" id="PIRSR000097-2"/>
    </source>
</evidence>
<dbReference type="CDD" id="cd19120">
    <property type="entry name" value="AKR_AKR3C2-3"/>
    <property type="match status" value="1"/>
</dbReference>
<evidence type="ECO:0000256" key="2">
    <source>
        <dbReference type="ARBA" id="ARBA00022857"/>
    </source>
</evidence>
<evidence type="ECO:0000256" key="1">
    <source>
        <dbReference type="ARBA" id="ARBA00007905"/>
    </source>
</evidence>
<accession>A0A1Y2EUU7</accession>
<dbReference type="GO" id="GO:0016616">
    <property type="term" value="F:oxidoreductase activity, acting on the CH-OH group of donors, NAD or NADP as acceptor"/>
    <property type="evidence" value="ECO:0007669"/>
    <property type="project" value="UniProtKB-ARBA"/>
</dbReference>
<feature type="domain" description="NADP-dependent oxidoreductase" evidence="8">
    <location>
        <begin position="16"/>
        <end position="261"/>
    </location>
</feature>
<feature type="active site" description="Proton donor" evidence="4">
    <location>
        <position position="51"/>
    </location>
</feature>
<evidence type="ECO:0000259" key="8">
    <source>
        <dbReference type="Pfam" id="PF00248"/>
    </source>
</evidence>
<keyword evidence="7" id="KW-0472">Membrane</keyword>
<dbReference type="AlphaFoldDB" id="A0A1Y2EUU7"/>
<keyword evidence="7" id="KW-0812">Transmembrane</keyword>
<evidence type="ECO:0000256" key="3">
    <source>
        <dbReference type="ARBA" id="ARBA00023002"/>
    </source>
</evidence>
<name>A0A1Y2EUU7_9BASI</name>
<feature type="binding site" evidence="5">
    <location>
        <position position="104"/>
    </location>
    <ligand>
        <name>substrate</name>
    </ligand>
</feature>
<dbReference type="InterPro" id="IPR023210">
    <property type="entry name" value="NADP_OxRdtase_dom"/>
</dbReference>
<feature type="site" description="Lowers pKa of active site Tyr" evidence="6">
    <location>
        <position position="73"/>
    </location>
</feature>
<gene>
    <name evidence="9" type="ORF">BCR35DRAFT_280901</name>
</gene>
<dbReference type="InParanoid" id="A0A1Y2EUU7"/>
<organism evidence="9 10">
    <name type="scientific">Leucosporidium creatinivorum</name>
    <dbReference type="NCBI Taxonomy" id="106004"/>
    <lineage>
        <taxon>Eukaryota</taxon>
        <taxon>Fungi</taxon>
        <taxon>Dikarya</taxon>
        <taxon>Basidiomycota</taxon>
        <taxon>Pucciniomycotina</taxon>
        <taxon>Microbotryomycetes</taxon>
        <taxon>Leucosporidiales</taxon>
        <taxon>Leucosporidium</taxon>
    </lineage>
</organism>
<keyword evidence="7" id="KW-1133">Transmembrane helix</keyword>
<evidence type="ECO:0000256" key="7">
    <source>
        <dbReference type="SAM" id="Phobius"/>
    </source>
</evidence>
<protein>
    <submittedName>
        <fullName evidence="9">NADP-dependent oxidoreductase domain-containing protein</fullName>
    </submittedName>
</protein>
<dbReference type="InterPro" id="IPR018170">
    <property type="entry name" value="Aldo/ket_reductase_CS"/>
</dbReference>
<feature type="transmembrane region" description="Helical" evidence="7">
    <location>
        <begin position="274"/>
        <end position="295"/>
    </location>
</feature>
<evidence type="ECO:0000256" key="6">
    <source>
        <dbReference type="PIRSR" id="PIRSR000097-3"/>
    </source>
</evidence>
<dbReference type="FunFam" id="3.20.20.100:FF:000002">
    <property type="entry name" value="2,5-diketo-D-gluconic acid reductase A"/>
    <property type="match status" value="1"/>
</dbReference>
<dbReference type="OrthoDB" id="416253at2759"/>
<dbReference type="Pfam" id="PF00248">
    <property type="entry name" value="Aldo_ket_red"/>
    <property type="match status" value="1"/>
</dbReference>
<evidence type="ECO:0000313" key="9">
    <source>
        <dbReference type="EMBL" id="ORY75371.1"/>
    </source>
</evidence>
<dbReference type="PIRSF" id="PIRSF000097">
    <property type="entry name" value="AKR"/>
    <property type="match status" value="1"/>
</dbReference>
<keyword evidence="2" id="KW-0521">NADP</keyword>
<keyword evidence="3" id="KW-0560">Oxidoreductase</keyword>